<sequence>MSSDSIASSAKRGRMPAAERCEQILAAAIKVFSEQGFRCTEVQQIADLAKVGKGTVYRFYPTKDELFRAAVEDVMQRLTAQVDDAVRTVNDPLEHLREGFKAYMAFFQSHPEAIELFVHESAEFRRVGQPRYFAYSDMRRQAWIDVYQQLIDSGRCRVTDPQQMLDVIGNLAYGSVLVNRISGRNESLVAIADQLLDMVLHGVLKPVDAHQ</sequence>
<dbReference type="SUPFAM" id="SSF46689">
    <property type="entry name" value="Homeodomain-like"/>
    <property type="match status" value="1"/>
</dbReference>
<accession>A0ABQ1PZI6</accession>
<evidence type="ECO:0000256" key="1">
    <source>
        <dbReference type="ARBA" id="ARBA00023125"/>
    </source>
</evidence>
<dbReference type="InterPro" id="IPR050109">
    <property type="entry name" value="HTH-type_TetR-like_transc_reg"/>
</dbReference>
<feature type="domain" description="HTH tetR-type" evidence="3">
    <location>
        <begin position="18"/>
        <end position="78"/>
    </location>
</feature>
<evidence type="ECO:0000313" key="5">
    <source>
        <dbReference type="Proteomes" id="UP000638188"/>
    </source>
</evidence>
<feature type="DNA-binding region" description="H-T-H motif" evidence="2">
    <location>
        <begin position="41"/>
        <end position="60"/>
    </location>
</feature>
<dbReference type="EMBL" id="BMFF01000007">
    <property type="protein sequence ID" value="GGD08441.1"/>
    <property type="molecule type" value="Genomic_DNA"/>
</dbReference>
<dbReference type="RefSeq" id="WP_150278977.1">
    <property type="nucleotide sequence ID" value="NZ_BMFF01000007.1"/>
</dbReference>
<dbReference type="InterPro" id="IPR009057">
    <property type="entry name" value="Homeodomain-like_sf"/>
</dbReference>
<dbReference type="PROSITE" id="PS50977">
    <property type="entry name" value="HTH_TETR_2"/>
    <property type="match status" value="1"/>
</dbReference>
<dbReference type="PANTHER" id="PTHR30055:SF226">
    <property type="entry name" value="HTH-TYPE TRANSCRIPTIONAL REGULATOR PKSA"/>
    <property type="match status" value="1"/>
</dbReference>
<evidence type="ECO:0000259" key="3">
    <source>
        <dbReference type="PROSITE" id="PS50977"/>
    </source>
</evidence>
<evidence type="ECO:0000256" key="2">
    <source>
        <dbReference type="PROSITE-ProRule" id="PRU00335"/>
    </source>
</evidence>
<keyword evidence="5" id="KW-1185">Reference proteome</keyword>
<dbReference type="SUPFAM" id="SSF48498">
    <property type="entry name" value="Tetracyclin repressor-like, C-terminal domain"/>
    <property type="match status" value="1"/>
</dbReference>
<organism evidence="4 5">
    <name type="scientific">Halopseudomonas salina</name>
    <dbReference type="NCBI Taxonomy" id="1323744"/>
    <lineage>
        <taxon>Bacteria</taxon>
        <taxon>Pseudomonadati</taxon>
        <taxon>Pseudomonadota</taxon>
        <taxon>Gammaproteobacteria</taxon>
        <taxon>Pseudomonadales</taxon>
        <taxon>Pseudomonadaceae</taxon>
        <taxon>Halopseudomonas</taxon>
    </lineage>
</organism>
<dbReference type="Proteomes" id="UP000638188">
    <property type="component" value="Unassembled WGS sequence"/>
</dbReference>
<reference evidence="5" key="1">
    <citation type="journal article" date="2019" name="Int. J. Syst. Evol. Microbiol.">
        <title>The Global Catalogue of Microorganisms (GCM) 10K type strain sequencing project: providing services to taxonomists for standard genome sequencing and annotation.</title>
        <authorList>
            <consortium name="The Broad Institute Genomics Platform"/>
            <consortium name="The Broad Institute Genome Sequencing Center for Infectious Disease"/>
            <person name="Wu L."/>
            <person name="Ma J."/>
        </authorList>
    </citation>
    <scope>NUCLEOTIDE SEQUENCE [LARGE SCALE GENOMIC DNA]</scope>
    <source>
        <strain evidence="5">CGMCC 1.12482</strain>
    </source>
</reference>
<keyword evidence="1 2" id="KW-0238">DNA-binding</keyword>
<proteinExistence type="predicted"/>
<evidence type="ECO:0000313" key="4">
    <source>
        <dbReference type="EMBL" id="GGD08441.1"/>
    </source>
</evidence>
<dbReference type="Gene3D" id="1.10.357.10">
    <property type="entry name" value="Tetracycline Repressor, domain 2"/>
    <property type="match status" value="1"/>
</dbReference>
<name>A0ABQ1PZI6_9GAMM</name>
<dbReference type="PRINTS" id="PR00455">
    <property type="entry name" value="HTHTETR"/>
</dbReference>
<protein>
    <recommendedName>
        <fullName evidence="3">HTH tetR-type domain-containing protein</fullName>
    </recommendedName>
</protein>
<dbReference type="PANTHER" id="PTHR30055">
    <property type="entry name" value="HTH-TYPE TRANSCRIPTIONAL REGULATOR RUTR"/>
    <property type="match status" value="1"/>
</dbReference>
<dbReference type="InterPro" id="IPR036271">
    <property type="entry name" value="Tet_transcr_reg_TetR-rel_C_sf"/>
</dbReference>
<dbReference type="InterPro" id="IPR001647">
    <property type="entry name" value="HTH_TetR"/>
</dbReference>
<dbReference type="Gene3D" id="1.10.10.60">
    <property type="entry name" value="Homeodomain-like"/>
    <property type="match status" value="1"/>
</dbReference>
<comment type="caution">
    <text evidence="4">The sequence shown here is derived from an EMBL/GenBank/DDBJ whole genome shotgun (WGS) entry which is preliminary data.</text>
</comment>
<gene>
    <name evidence="4" type="ORF">GCM10007418_29360</name>
</gene>
<dbReference type="Pfam" id="PF00440">
    <property type="entry name" value="TetR_N"/>
    <property type="match status" value="1"/>
</dbReference>